<dbReference type="EMBL" id="JAMJPK010000007">
    <property type="protein sequence ID" value="MCL7941678.1"/>
    <property type="molecule type" value="Genomic_DNA"/>
</dbReference>
<reference evidence="2" key="1">
    <citation type="submission" date="2022-05" db="EMBL/GenBank/DDBJ databases">
        <title>Halomonas geminus sp. nov. and Halomonas llamarensis sp. nov. isolated from high-altitude salars of the Atacama Desert.</title>
        <authorList>
            <person name="Hintersatz C."/>
            <person name="Rojas L.A."/>
            <person name="Wei T.-S."/>
            <person name="Kutschke S."/>
            <person name="Lehmann F."/>
            <person name="Jain R."/>
            <person name="Pollmann K."/>
        </authorList>
    </citation>
    <scope>NUCLEOTIDE SEQUENCE</scope>
    <source>
        <strain evidence="2">ATCH28</strain>
    </source>
</reference>
<organism evidence="2 3">
    <name type="scientific">Halomonas gemina</name>
    <dbReference type="NCBI Taxonomy" id="2945105"/>
    <lineage>
        <taxon>Bacteria</taxon>
        <taxon>Pseudomonadati</taxon>
        <taxon>Pseudomonadota</taxon>
        <taxon>Gammaproteobacteria</taxon>
        <taxon>Oceanospirillales</taxon>
        <taxon>Halomonadaceae</taxon>
        <taxon>Halomonas</taxon>
    </lineage>
</organism>
<feature type="chain" id="PRO_5047175032" evidence="1">
    <location>
        <begin position="23"/>
        <end position="625"/>
    </location>
</feature>
<dbReference type="PANTHER" id="PTHR35399:SF2">
    <property type="entry name" value="DUF839 DOMAIN-CONTAINING PROTEIN"/>
    <property type="match status" value="1"/>
</dbReference>
<accession>A0ABT0T4H4</accession>
<keyword evidence="1" id="KW-0732">Signal</keyword>
<dbReference type="SUPFAM" id="SSF63825">
    <property type="entry name" value="YWTD domain"/>
    <property type="match status" value="1"/>
</dbReference>
<dbReference type="Proteomes" id="UP001165369">
    <property type="component" value="Unassembled WGS sequence"/>
</dbReference>
<keyword evidence="3" id="KW-1185">Reference proteome</keyword>
<protein>
    <submittedName>
        <fullName evidence="2">DUF839 domain-containing protein</fullName>
    </submittedName>
</protein>
<dbReference type="PANTHER" id="PTHR35399">
    <property type="entry name" value="SLR8030 PROTEIN"/>
    <property type="match status" value="1"/>
</dbReference>
<dbReference type="Pfam" id="PF05787">
    <property type="entry name" value="PhoX"/>
    <property type="match status" value="1"/>
</dbReference>
<evidence type="ECO:0000256" key="1">
    <source>
        <dbReference type="SAM" id="SignalP"/>
    </source>
</evidence>
<evidence type="ECO:0000313" key="2">
    <source>
        <dbReference type="EMBL" id="MCL7941678.1"/>
    </source>
</evidence>
<dbReference type="RefSeq" id="WP_250062783.1">
    <property type="nucleotide sequence ID" value="NZ_JAMJPK010000007.1"/>
</dbReference>
<evidence type="ECO:0000313" key="3">
    <source>
        <dbReference type="Proteomes" id="UP001165369"/>
    </source>
</evidence>
<sequence length="625" mass="67233">MRNLIFLCGTAALSLTASAAMAADIVAVEFTDTPAPKEAAEMVTTHSKSSAIVRYSDGTTQEFPLSYISMFKNTDKVGGEAAGQLYNAKGEPLADMNGDPIIAETPDANSLLDIDGNLFMVTHYEYDWILGNGAEARRAEGWYSRMPMSMSLAAVEQGTDGALKATSVKPIDFSDVDGLWIPCAGGPTPWNTHLGSEEDYDLYFQAVSGEKNRKKATEGVRALEEMYLDGEKANPYDYGYIPEVTVKADGSTEVVKHYSMGRATWELARVMPDSRTAYFGDDGDHVGLFMYVADTAEDLSAGTLYAARWNQVSGQGGGAATLDWVKLGHGTDAEIKAIIDGGVTFDDIFESTTAEATPDWADQGYRMIRAGHSGDEILRLKDGMEKAAAFLESRRYAAYLGATTDFNKMEGVTADPKKKNLYVAMSYNEKGMQAEPGAVQDHIQVEKIKAGATYEVALDGGSVDTNGAAINSDWVGTAMRVPAALLGEDIPVDALGNIANPDKIANPDNVFFSDEMRTLFIGEDSGTHVNNFLWAYNVDTGKLSRILSNASGAEATGLQVVDNLNGHAYIMANDQHQGDWISSMPEDVVAELEAAAIELYGTNDHGTPNYKLDAHIGYLGGLPGL</sequence>
<name>A0ABT0T4H4_9GAMM</name>
<proteinExistence type="predicted"/>
<dbReference type="InterPro" id="IPR008557">
    <property type="entry name" value="PhoX"/>
</dbReference>
<feature type="signal peptide" evidence="1">
    <location>
        <begin position="1"/>
        <end position="22"/>
    </location>
</feature>
<gene>
    <name evidence="2" type="ORF">M8009_15420</name>
</gene>
<comment type="caution">
    <text evidence="2">The sequence shown here is derived from an EMBL/GenBank/DDBJ whole genome shotgun (WGS) entry which is preliminary data.</text>
</comment>